<keyword evidence="3" id="KW-1185">Reference proteome</keyword>
<keyword evidence="1" id="KW-0812">Transmembrane</keyword>
<evidence type="ECO:0000313" key="3">
    <source>
        <dbReference type="Proteomes" id="UP000094285"/>
    </source>
</evidence>
<dbReference type="AlphaFoldDB" id="A0A1E4SS78"/>
<dbReference type="RefSeq" id="XP_020067492.1">
    <property type="nucleotide sequence ID" value="XM_020207257.1"/>
</dbReference>
<dbReference type="EMBL" id="KV453909">
    <property type="protein sequence ID" value="ODV82370.1"/>
    <property type="molecule type" value="Genomic_DNA"/>
</dbReference>
<dbReference type="Proteomes" id="UP000094285">
    <property type="component" value="Unassembled WGS sequence"/>
</dbReference>
<protein>
    <submittedName>
        <fullName evidence="2">Uncharacterized protein</fullName>
    </submittedName>
</protein>
<evidence type="ECO:0000313" key="2">
    <source>
        <dbReference type="EMBL" id="ODV82370.1"/>
    </source>
</evidence>
<keyword evidence="1" id="KW-1133">Transmembrane helix</keyword>
<proteinExistence type="predicted"/>
<gene>
    <name evidence="2" type="ORF">CANTADRAFT_24910</name>
</gene>
<sequence>MSSLASFTELFVTVLSEVLWAVWDIFCVYVFRVLPDIPVSRHDLIQIWVLDIYRLRFEI</sequence>
<name>A0A1E4SS78_9ASCO</name>
<organism evidence="2 3">
    <name type="scientific">Suhomyces tanzawaensis NRRL Y-17324</name>
    <dbReference type="NCBI Taxonomy" id="984487"/>
    <lineage>
        <taxon>Eukaryota</taxon>
        <taxon>Fungi</taxon>
        <taxon>Dikarya</taxon>
        <taxon>Ascomycota</taxon>
        <taxon>Saccharomycotina</taxon>
        <taxon>Pichiomycetes</taxon>
        <taxon>Debaryomycetaceae</taxon>
        <taxon>Suhomyces</taxon>
    </lineage>
</organism>
<accession>A0A1E4SS78</accession>
<keyword evidence="1" id="KW-0472">Membrane</keyword>
<evidence type="ECO:0000256" key="1">
    <source>
        <dbReference type="SAM" id="Phobius"/>
    </source>
</evidence>
<feature type="transmembrane region" description="Helical" evidence="1">
    <location>
        <begin position="12"/>
        <end position="31"/>
    </location>
</feature>
<reference evidence="3" key="1">
    <citation type="submission" date="2016-05" db="EMBL/GenBank/DDBJ databases">
        <title>Comparative genomics of biotechnologically important yeasts.</title>
        <authorList>
            <consortium name="DOE Joint Genome Institute"/>
            <person name="Riley R."/>
            <person name="Haridas S."/>
            <person name="Wolfe K.H."/>
            <person name="Lopes M.R."/>
            <person name="Hittinger C.T."/>
            <person name="Goker M."/>
            <person name="Salamov A."/>
            <person name="Wisecaver J."/>
            <person name="Long T.M."/>
            <person name="Aerts A.L."/>
            <person name="Barry K."/>
            <person name="Choi C."/>
            <person name="Clum A."/>
            <person name="Coughlan A.Y."/>
            <person name="Deshpande S."/>
            <person name="Douglass A.P."/>
            <person name="Hanson S.J."/>
            <person name="Klenk H.-P."/>
            <person name="Labutti K."/>
            <person name="Lapidus A."/>
            <person name="Lindquist E."/>
            <person name="Lipzen A."/>
            <person name="Meier-Kolthoff J.P."/>
            <person name="Ohm R.A."/>
            <person name="Otillar R.P."/>
            <person name="Pangilinan J."/>
            <person name="Peng Y."/>
            <person name="Rokas A."/>
            <person name="Rosa C.A."/>
            <person name="Scheuner C."/>
            <person name="Sibirny A.A."/>
            <person name="Slot J.C."/>
            <person name="Stielow J.B."/>
            <person name="Sun H."/>
            <person name="Kurtzman C.P."/>
            <person name="Blackwell M."/>
            <person name="Grigoriev I.V."/>
            <person name="Jeffries T.W."/>
        </authorList>
    </citation>
    <scope>NUCLEOTIDE SEQUENCE [LARGE SCALE GENOMIC DNA]</scope>
    <source>
        <strain evidence="3">NRRL Y-17324</strain>
    </source>
</reference>
<dbReference type="GeneID" id="30981394"/>